<evidence type="ECO:0000313" key="2">
    <source>
        <dbReference type="EMBL" id="TXF86312.1"/>
    </source>
</evidence>
<evidence type="ECO:0000313" key="3">
    <source>
        <dbReference type="Proteomes" id="UP000321907"/>
    </source>
</evidence>
<feature type="transmembrane region" description="Helical" evidence="1">
    <location>
        <begin position="14"/>
        <end position="35"/>
    </location>
</feature>
<evidence type="ECO:0008006" key="4">
    <source>
        <dbReference type="Google" id="ProtNLM"/>
    </source>
</evidence>
<feature type="transmembrane region" description="Helical" evidence="1">
    <location>
        <begin position="47"/>
        <end position="69"/>
    </location>
</feature>
<dbReference type="AlphaFoldDB" id="A0A5C7F6J8"/>
<sequence>MLESTIDPFWAEDFPWILLGLWLFYSFLAIVFRGVRNLNYYIYESIPSTFVTLGLLGTFGGVAYGLYKFDTSPDLIKESIQLLLDGLKTAMYTTIAGVSLSVIFGKIIQIQLKGKRVKMPESPELLELRELNKSFGEFQESMLHNQRNALKDGLETVLQQFNEIMDDFVTQLVEKNFEELSGAVKQLTDWQIEHRADVAALLVYYRELTSNHTVLVENTEEWIKMMDQVAGQSSKLQNVIDEFNEAFSEKGNLSQILRDVRTSTGELQVVTGEFGKLAVSLNETTTGMQVTGDKIDSWTDSVKQVSDASGQMVANVSSLRTIDHERLAKLFASIDELFLKYMEDLDRRIENVVTDAE</sequence>
<keyword evidence="3" id="KW-1185">Reference proteome</keyword>
<name>A0A5C7F6J8_9BACT</name>
<gene>
    <name evidence="2" type="ORF">FUA23_19530</name>
</gene>
<evidence type="ECO:0000256" key="1">
    <source>
        <dbReference type="SAM" id="Phobius"/>
    </source>
</evidence>
<dbReference type="SUPFAM" id="SSF58104">
    <property type="entry name" value="Methyl-accepting chemotaxis protein (MCP) signaling domain"/>
    <property type="match status" value="1"/>
</dbReference>
<keyword evidence="1" id="KW-1133">Transmembrane helix</keyword>
<dbReference type="Gene3D" id="1.20.58.920">
    <property type="match status" value="1"/>
</dbReference>
<dbReference type="InterPro" id="IPR038188">
    <property type="entry name" value="TorS_sensor_sf"/>
</dbReference>
<dbReference type="EMBL" id="VOXD01000040">
    <property type="protein sequence ID" value="TXF86312.1"/>
    <property type="molecule type" value="Genomic_DNA"/>
</dbReference>
<proteinExistence type="predicted"/>
<accession>A0A5C7F6J8</accession>
<dbReference type="OrthoDB" id="9798009at2"/>
<comment type="caution">
    <text evidence="2">The sequence shown here is derived from an EMBL/GenBank/DDBJ whole genome shotgun (WGS) entry which is preliminary data.</text>
</comment>
<keyword evidence="1" id="KW-0812">Transmembrane</keyword>
<dbReference type="RefSeq" id="WP_147932459.1">
    <property type="nucleotide sequence ID" value="NZ_VOXD01000040.1"/>
</dbReference>
<protein>
    <recommendedName>
        <fullName evidence="4">MotA/TolQ/ExbB proton channel domain-containing protein</fullName>
    </recommendedName>
</protein>
<reference evidence="2 3" key="1">
    <citation type="submission" date="2019-08" db="EMBL/GenBank/DDBJ databases">
        <title>Lewinella sp. strain SSH13 Genome sequencing and assembly.</title>
        <authorList>
            <person name="Kim I."/>
        </authorList>
    </citation>
    <scope>NUCLEOTIDE SEQUENCE [LARGE SCALE GENOMIC DNA]</scope>
    <source>
        <strain evidence="2 3">SSH13</strain>
    </source>
</reference>
<organism evidence="2 3">
    <name type="scientific">Neolewinella aurantiaca</name>
    <dbReference type="NCBI Taxonomy" id="2602767"/>
    <lineage>
        <taxon>Bacteria</taxon>
        <taxon>Pseudomonadati</taxon>
        <taxon>Bacteroidota</taxon>
        <taxon>Saprospiria</taxon>
        <taxon>Saprospirales</taxon>
        <taxon>Lewinellaceae</taxon>
        <taxon>Neolewinella</taxon>
    </lineage>
</organism>
<dbReference type="Proteomes" id="UP000321907">
    <property type="component" value="Unassembled WGS sequence"/>
</dbReference>
<feature type="transmembrane region" description="Helical" evidence="1">
    <location>
        <begin position="89"/>
        <end position="108"/>
    </location>
</feature>
<keyword evidence="1" id="KW-0472">Membrane</keyword>